<evidence type="ECO:0000313" key="2">
    <source>
        <dbReference type="EMBL" id="MFG6460111.1"/>
    </source>
</evidence>
<name>A0ABW7GDW6_9BURK</name>
<evidence type="ECO:0000256" key="1">
    <source>
        <dbReference type="SAM" id="Phobius"/>
    </source>
</evidence>
<feature type="transmembrane region" description="Helical" evidence="1">
    <location>
        <begin position="150"/>
        <end position="170"/>
    </location>
</feature>
<feature type="transmembrane region" description="Helical" evidence="1">
    <location>
        <begin position="64"/>
        <end position="84"/>
    </location>
</feature>
<gene>
    <name evidence="2" type="ORF">ACG04Q_00925</name>
</gene>
<keyword evidence="1" id="KW-1133">Transmembrane helix</keyword>
<comment type="caution">
    <text evidence="2">The sequence shown here is derived from an EMBL/GenBank/DDBJ whole genome shotgun (WGS) entry which is preliminary data.</text>
</comment>
<sequence>MDREALGSIDALLDEALHDVVAPPPDVRTEEAARRRRIVGISLMAIASASIAALGLLAGQVGPAGMLVVCAVAIALLTTGAWLIDRAVKDELHRHTALQADADRGALGEALDAMTLAVARRRRHFGISMLVLACFCICVFSAGLPGGGSFFRLMWGGFSILLIGVGAWQIERSAKEALRAQAIRDAALHRKAAQAGTHIRRVR</sequence>
<keyword evidence="1" id="KW-0812">Transmembrane</keyword>
<evidence type="ECO:0000313" key="3">
    <source>
        <dbReference type="Proteomes" id="UP001606302"/>
    </source>
</evidence>
<organism evidence="2 3">
    <name type="scientific">Pelomonas lactea</name>
    <dbReference type="NCBI Taxonomy" id="3299030"/>
    <lineage>
        <taxon>Bacteria</taxon>
        <taxon>Pseudomonadati</taxon>
        <taxon>Pseudomonadota</taxon>
        <taxon>Betaproteobacteria</taxon>
        <taxon>Burkholderiales</taxon>
        <taxon>Sphaerotilaceae</taxon>
        <taxon>Roseateles</taxon>
    </lineage>
</organism>
<keyword evidence="3" id="KW-1185">Reference proteome</keyword>
<keyword evidence="1" id="KW-0472">Membrane</keyword>
<protein>
    <recommendedName>
        <fullName evidence="4">Phage holin family protein</fullName>
    </recommendedName>
</protein>
<dbReference type="EMBL" id="JBIGHX010000001">
    <property type="protein sequence ID" value="MFG6460111.1"/>
    <property type="molecule type" value="Genomic_DNA"/>
</dbReference>
<accession>A0ABW7GDW6</accession>
<proteinExistence type="predicted"/>
<feature type="transmembrane region" description="Helical" evidence="1">
    <location>
        <begin position="124"/>
        <end position="144"/>
    </location>
</feature>
<feature type="transmembrane region" description="Helical" evidence="1">
    <location>
        <begin position="38"/>
        <end position="58"/>
    </location>
</feature>
<dbReference type="RefSeq" id="WP_394508910.1">
    <property type="nucleotide sequence ID" value="NZ_JBIGHX010000001.1"/>
</dbReference>
<dbReference type="Proteomes" id="UP001606302">
    <property type="component" value="Unassembled WGS sequence"/>
</dbReference>
<evidence type="ECO:0008006" key="4">
    <source>
        <dbReference type="Google" id="ProtNLM"/>
    </source>
</evidence>
<reference evidence="2 3" key="1">
    <citation type="submission" date="2024-08" db="EMBL/GenBank/DDBJ databases">
        <authorList>
            <person name="Lu H."/>
        </authorList>
    </citation>
    <scope>NUCLEOTIDE SEQUENCE [LARGE SCALE GENOMIC DNA]</scope>
    <source>
        <strain evidence="2 3">DXS20W</strain>
    </source>
</reference>